<keyword evidence="3" id="KW-1185">Reference proteome</keyword>
<name>A0ABX2S0S5_9ACTN</name>
<dbReference type="RefSeq" id="WP_175542590.1">
    <property type="nucleotide sequence ID" value="NZ_FOOI01000009.1"/>
</dbReference>
<sequence length="310" mass="31219">MTGSPAEGLRAGRRTPRASRRGLRPPSRTREAAARLVVATGAAFAARQAFRRVQPRTGDGGDDQADRWSRTNHRGEQVSMLLGPAAVAGTLAATMAMPGLTPAERLAAAAAVVGSGAVGAYDDLTGTPTAKGLRGHLGALRRGVITSGAVKVAGIGASGVLAAALLGRARGPRTGVVTVLTDGALVAASANLVNLLDLRPGRALKVVLAPAPFLLTSAGPVLAAPVGAAAGLLADDLAEIGMLGDCGANALGAGLGVAMAARLPRPARLAVLAGLVGLTLASERVSFTAVIDRHAPLRRLDEFGRRPPRR</sequence>
<accession>A0ABX2S0S5</accession>
<dbReference type="Proteomes" id="UP000533017">
    <property type="component" value="Unassembled WGS sequence"/>
</dbReference>
<evidence type="ECO:0008006" key="4">
    <source>
        <dbReference type="Google" id="ProtNLM"/>
    </source>
</evidence>
<feature type="region of interest" description="Disordered" evidence="1">
    <location>
        <begin position="49"/>
        <end position="68"/>
    </location>
</feature>
<evidence type="ECO:0000313" key="2">
    <source>
        <dbReference type="EMBL" id="NYH83210.1"/>
    </source>
</evidence>
<protein>
    <recommendedName>
        <fullName evidence="4">UDP-N-acetylmuramyl pentapeptide phosphotransferase/UDP-N-acetylglucosamine-1-phosphate transferase</fullName>
    </recommendedName>
</protein>
<evidence type="ECO:0000313" key="3">
    <source>
        <dbReference type="Proteomes" id="UP000533017"/>
    </source>
</evidence>
<gene>
    <name evidence="2" type="ORF">FHR37_002061</name>
</gene>
<dbReference type="EMBL" id="JACBZA010000001">
    <property type="protein sequence ID" value="NYH83210.1"/>
    <property type="molecule type" value="Genomic_DNA"/>
</dbReference>
<evidence type="ECO:0000256" key="1">
    <source>
        <dbReference type="SAM" id="MobiDB-lite"/>
    </source>
</evidence>
<feature type="compositionally biased region" description="Basic residues" evidence="1">
    <location>
        <begin position="11"/>
        <end position="23"/>
    </location>
</feature>
<organism evidence="2 3">
    <name type="scientific">Actinopolymorpha cephalotaxi</name>
    <dbReference type="NCBI Taxonomy" id="504797"/>
    <lineage>
        <taxon>Bacteria</taxon>
        <taxon>Bacillati</taxon>
        <taxon>Actinomycetota</taxon>
        <taxon>Actinomycetes</taxon>
        <taxon>Propionibacteriales</taxon>
        <taxon>Actinopolymorphaceae</taxon>
        <taxon>Actinopolymorpha</taxon>
    </lineage>
</organism>
<reference evidence="2 3" key="1">
    <citation type="submission" date="2020-07" db="EMBL/GenBank/DDBJ databases">
        <title>Sequencing the genomes of 1000 actinobacteria strains.</title>
        <authorList>
            <person name="Klenk H.-P."/>
        </authorList>
    </citation>
    <scope>NUCLEOTIDE SEQUENCE [LARGE SCALE GENOMIC DNA]</scope>
    <source>
        <strain evidence="2 3">DSM 45117</strain>
    </source>
</reference>
<proteinExistence type="predicted"/>
<comment type="caution">
    <text evidence="2">The sequence shown here is derived from an EMBL/GenBank/DDBJ whole genome shotgun (WGS) entry which is preliminary data.</text>
</comment>
<feature type="region of interest" description="Disordered" evidence="1">
    <location>
        <begin position="1"/>
        <end position="31"/>
    </location>
</feature>